<protein>
    <submittedName>
        <fullName evidence="2">Uncharacterized protein</fullName>
    </submittedName>
</protein>
<dbReference type="RefSeq" id="WP_057657412.1">
    <property type="nucleotide sequence ID" value="NZ_LDJL01000004.1"/>
</dbReference>
<evidence type="ECO:0000313" key="3">
    <source>
        <dbReference type="Proteomes" id="UP000052052"/>
    </source>
</evidence>
<keyword evidence="3" id="KW-1185">Reference proteome</keyword>
<evidence type="ECO:0000256" key="1">
    <source>
        <dbReference type="SAM" id="SignalP"/>
    </source>
</evidence>
<dbReference type="EMBL" id="LDJL01000004">
    <property type="protein sequence ID" value="KRG71082.1"/>
    <property type="molecule type" value="Genomic_DNA"/>
</dbReference>
<dbReference type="OrthoDB" id="5985510at2"/>
<comment type="caution">
    <text evidence="2">The sequence shown here is derived from an EMBL/GenBank/DDBJ whole genome shotgun (WGS) entry which is preliminary data.</text>
</comment>
<gene>
    <name evidence="2" type="ORF">ABB29_04490</name>
</gene>
<dbReference type="PATRIC" id="fig|344882.3.peg.2235"/>
<keyword evidence="1" id="KW-0732">Signal</keyword>
<accession>A0A0R0CXF9</accession>
<reference evidence="2 3" key="1">
    <citation type="submission" date="2015-05" db="EMBL/GenBank/DDBJ databases">
        <title>Genome sequencing and analysis of members of genus Stenotrophomonas.</title>
        <authorList>
            <person name="Patil P.P."/>
            <person name="Midha S."/>
            <person name="Patil P.B."/>
        </authorList>
    </citation>
    <scope>NUCLEOTIDE SEQUENCE [LARGE SCALE GENOMIC DNA]</scope>
    <source>
        <strain evidence="2 3">DSM 21858</strain>
    </source>
</reference>
<name>A0A0R0CXF9_9GAMM</name>
<feature type="signal peptide" evidence="1">
    <location>
        <begin position="1"/>
        <end position="30"/>
    </location>
</feature>
<sequence>MATPQRKSPVRTSPLAWCLRVGIGSLCLLAGPLAAQTAAGAPALDMQPALMAASAQDAGMAPALARDSLLEALSCRTDLTDMPGLLGRLREERPADFIQAQRQYATPMMDSYRLRDAVSAWGSRSDTVVITDDRVLLAIAGDMPAVTAELEKHLQASADAPLAAALDEQHALVVYQSDQPGLQDLVLVGCEYRLPGLSLLQSAYPDISLPSPVSPANVATRATP</sequence>
<organism evidence="2 3">
    <name type="scientific">Pseudoxanthomonas dokdonensis</name>
    <dbReference type="NCBI Taxonomy" id="344882"/>
    <lineage>
        <taxon>Bacteria</taxon>
        <taxon>Pseudomonadati</taxon>
        <taxon>Pseudomonadota</taxon>
        <taxon>Gammaproteobacteria</taxon>
        <taxon>Lysobacterales</taxon>
        <taxon>Lysobacteraceae</taxon>
        <taxon>Pseudoxanthomonas</taxon>
    </lineage>
</organism>
<evidence type="ECO:0000313" key="2">
    <source>
        <dbReference type="EMBL" id="KRG71082.1"/>
    </source>
</evidence>
<dbReference type="Proteomes" id="UP000052052">
    <property type="component" value="Unassembled WGS sequence"/>
</dbReference>
<feature type="chain" id="PRO_5006394841" evidence="1">
    <location>
        <begin position="31"/>
        <end position="224"/>
    </location>
</feature>
<dbReference type="AlphaFoldDB" id="A0A0R0CXF9"/>
<proteinExistence type="predicted"/>
<dbReference type="STRING" id="344882.ABB29_04490"/>